<dbReference type="InterPro" id="IPR012340">
    <property type="entry name" value="NA-bd_OB-fold"/>
</dbReference>
<evidence type="ECO:0000313" key="4">
    <source>
        <dbReference type="EMBL" id="CAH1789155.1"/>
    </source>
</evidence>
<evidence type="ECO:0000259" key="3">
    <source>
        <dbReference type="Pfam" id="PF21473"/>
    </source>
</evidence>
<dbReference type="CDD" id="cd04491">
    <property type="entry name" value="SoSSB_OBF"/>
    <property type="match status" value="1"/>
</dbReference>
<reference evidence="4" key="1">
    <citation type="submission" date="2022-03" db="EMBL/GenBank/DDBJ databases">
        <authorList>
            <person name="Martin C."/>
        </authorList>
    </citation>
    <scope>NUCLEOTIDE SEQUENCE</scope>
</reference>
<dbReference type="Pfam" id="PF21473">
    <property type="entry name" value="OB_Ssb-like"/>
    <property type="match status" value="1"/>
</dbReference>
<dbReference type="OrthoDB" id="295715at2759"/>
<evidence type="ECO:0000313" key="5">
    <source>
        <dbReference type="Proteomes" id="UP000749559"/>
    </source>
</evidence>
<dbReference type="PANTHER" id="PTHR13356">
    <property type="entry name" value="OB FOLD NUCLEIC ACID BINDING PROTEIN-RELATED"/>
    <property type="match status" value="1"/>
</dbReference>
<feature type="region of interest" description="Disordered" evidence="2">
    <location>
        <begin position="121"/>
        <end position="204"/>
    </location>
</feature>
<protein>
    <recommendedName>
        <fullName evidence="3">Single-stranded DNA binding protein Ssb-like OB fold domain-containing protein</fullName>
    </recommendedName>
</protein>
<sequence length="204" mass="22195">MAAEIVIKDIKPGQKNINVICILLDIGKPTRTKDGHDVRSCKVADKTGCINISLWDEAGDILQSGDILRLVKGYAAMWKGSLTLYTGKVGELNKIGEFCMQFSELPNFSEPNPEYMKLLEQQNKQRKSPTEDQGGQNGQNRPPHMGGPQGQQSSGNNSRPPRPMAPGGGQGGRPPMNGLQGLQQAVQMQQSNINMGNRGRGGRR</sequence>
<keyword evidence="5" id="KW-1185">Reference proteome</keyword>
<feature type="compositionally biased region" description="Low complexity" evidence="2">
    <location>
        <begin position="150"/>
        <end position="159"/>
    </location>
</feature>
<evidence type="ECO:0000256" key="1">
    <source>
        <dbReference type="ARBA" id="ARBA00023125"/>
    </source>
</evidence>
<dbReference type="PANTHER" id="PTHR13356:SF0">
    <property type="entry name" value="SOSS COMPLEX SUBUNIT B HOMOLOG"/>
    <property type="match status" value="1"/>
</dbReference>
<dbReference type="FunFam" id="2.40.50.140:FF:000072">
    <property type="entry name" value="SOSS complex subunit B2"/>
    <property type="match status" value="1"/>
</dbReference>
<gene>
    <name evidence="4" type="ORF">OFUS_LOCUS14562</name>
</gene>
<dbReference type="GO" id="GO:0000724">
    <property type="term" value="P:double-strand break repair via homologous recombination"/>
    <property type="evidence" value="ECO:0007669"/>
    <property type="project" value="TreeGrafter"/>
</dbReference>
<keyword evidence="1" id="KW-0238">DNA-binding</keyword>
<dbReference type="InterPro" id="IPR051231">
    <property type="entry name" value="SOSS-B"/>
</dbReference>
<name>A0A8S4P720_OWEFU</name>
<feature type="domain" description="Single-stranded DNA binding protein Ssb-like OB fold" evidence="3">
    <location>
        <begin position="32"/>
        <end position="93"/>
    </location>
</feature>
<dbReference type="InterPro" id="IPR048970">
    <property type="entry name" value="OB_Ssb-like"/>
</dbReference>
<dbReference type="SUPFAM" id="SSF50249">
    <property type="entry name" value="Nucleic acid-binding proteins"/>
    <property type="match status" value="1"/>
</dbReference>
<proteinExistence type="predicted"/>
<dbReference type="GO" id="GO:0044818">
    <property type="term" value="P:mitotic G2/M transition checkpoint"/>
    <property type="evidence" value="ECO:0007669"/>
    <property type="project" value="TreeGrafter"/>
</dbReference>
<accession>A0A8S4P720</accession>
<dbReference type="GO" id="GO:0005694">
    <property type="term" value="C:chromosome"/>
    <property type="evidence" value="ECO:0007669"/>
    <property type="project" value="UniProtKB-ARBA"/>
</dbReference>
<evidence type="ECO:0000256" key="2">
    <source>
        <dbReference type="SAM" id="MobiDB-lite"/>
    </source>
</evidence>
<dbReference type="GO" id="GO:0010212">
    <property type="term" value="P:response to ionizing radiation"/>
    <property type="evidence" value="ECO:0007669"/>
    <property type="project" value="TreeGrafter"/>
</dbReference>
<dbReference type="AlphaFoldDB" id="A0A8S4P720"/>
<organism evidence="4 5">
    <name type="scientific">Owenia fusiformis</name>
    <name type="common">Polychaete worm</name>
    <dbReference type="NCBI Taxonomy" id="6347"/>
    <lineage>
        <taxon>Eukaryota</taxon>
        <taxon>Metazoa</taxon>
        <taxon>Spiralia</taxon>
        <taxon>Lophotrochozoa</taxon>
        <taxon>Annelida</taxon>
        <taxon>Polychaeta</taxon>
        <taxon>Sedentaria</taxon>
        <taxon>Canalipalpata</taxon>
        <taxon>Sabellida</taxon>
        <taxon>Oweniida</taxon>
        <taxon>Oweniidae</taxon>
        <taxon>Owenia</taxon>
    </lineage>
</organism>
<feature type="compositionally biased region" description="Polar residues" evidence="2">
    <location>
        <begin position="131"/>
        <end position="140"/>
    </location>
</feature>
<dbReference type="Proteomes" id="UP000749559">
    <property type="component" value="Unassembled WGS sequence"/>
</dbReference>
<feature type="compositionally biased region" description="Low complexity" evidence="2">
    <location>
        <begin position="173"/>
        <end position="190"/>
    </location>
</feature>
<dbReference type="GO" id="GO:0003677">
    <property type="term" value="F:DNA binding"/>
    <property type="evidence" value="ECO:0007669"/>
    <property type="project" value="UniProtKB-KW"/>
</dbReference>
<comment type="caution">
    <text evidence="4">The sequence shown here is derived from an EMBL/GenBank/DDBJ whole genome shotgun (WGS) entry which is preliminary data.</text>
</comment>
<dbReference type="Gene3D" id="2.40.50.140">
    <property type="entry name" value="Nucleic acid-binding proteins"/>
    <property type="match status" value="1"/>
</dbReference>
<dbReference type="GO" id="GO:0070876">
    <property type="term" value="C:SOSS complex"/>
    <property type="evidence" value="ECO:0007669"/>
    <property type="project" value="TreeGrafter"/>
</dbReference>
<dbReference type="EMBL" id="CAIIXF020000007">
    <property type="protein sequence ID" value="CAH1789155.1"/>
    <property type="molecule type" value="Genomic_DNA"/>
</dbReference>